<keyword evidence="2" id="KW-1185">Reference proteome</keyword>
<sequence>MTDDGKTYQGVAEIERWLNRAASEYTYTVELIGAERLGAADYVATQHLEGNFPGGTVDLRYRFALRGASIERLVIAP</sequence>
<gene>
    <name evidence="1" type="ORF">Aph01nite_60170</name>
</gene>
<accession>A0A919UR73</accession>
<proteinExistence type="predicted"/>
<dbReference type="Proteomes" id="UP000640052">
    <property type="component" value="Unassembled WGS sequence"/>
</dbReference>
<evidence type="ECO:0000313" key="1">
    <source>
        <dbReference type="EMBL" id="GIH27707.1"/>
    </source>
</evidence>
<protein>
    <recommendedName>
        <fullName evidence="3">SnoaL-like domain-containing protein</fullName>
    </recommendedName>
</protein>
<dbReference type="EMBL" id="BOOA01000061">
    <property type="protein sequence ID" value="GIH27707.1"/>
    <property type="molecule type" value="Genomic_DNA"/>
</dbReference>
<name>A0A919UR73_9ACTN</name>
<evidence type="ECO:0008006" key="3">
    <source>
        <dbReference type="Google" id="ProtNLM"/>
    </source>
</evidence>
<organism evidence="1 2">
    <name type="scientific">Acrocarpospora phusangensis</name>
    <dbReference type="NCBI Taxonomy" id="1070424"/>
    <lineage>
        <taxon>Bacteria</taxon>
        <taxon>Bacillati</taxon>
        <taxon>Actinomycetota</taxon>
        <taxon>Actinomycetes</taxon>
        <taxon>Streptosporangiales</taxon>
        <taxon>Streptosporangiaceae</taxon>
        <taxon>Acrocarpospora</taxon>
    </lineage>
</organism>
<comment type="caution">
    <text evidence="1">The sequence shown here is derived from an EMBL/GenBank/DDBJ whole genome shotgun (WGS) entry which is preliminary data.</text>
</comment>
<dbReference type="Gene3D" id="3.10.450.50">
    <property type="match status" value="1"/>
</dbReference>
<evidence type="ECO:0000313" key="2">
    <source>
        <dbReference type="Proteomes" id="UP000640052"/>
    </source>
</evidence>
<reference evidence="1" key="1">
    <citation type="submission" date="2021-01" db="EMBL/GenBank/DDBJ databases">
        <title>Whole genome shotgun sequence of Acrocarpospora phusangensis NBRC 108782.</title>
        <authorList>
            <person name="Komaki H."/>
            <person name="Tamura T."/>
        </authorList>
    </citation>
    <scope>NUCLEOTIDE SEQUENCE</scope>
    <source>
        <strain evidence="1">NBRC 108782</strain>
    </source>
</reference>
<dbReference type="AlphaFoldDB" id="A0A919UR73"/>